<dbReference type="Gene3D" id="2.60.40.1080">
    <property type="match status" value="1"/>
</dbReference>
<dbReference type="RefSeq" id="WP_166914269.1">
    <property type="nucleotide sequence ID" value="NZ_CP050253.1"/>
</dbReference>
<proteinExistence type="predicted"/>
<protein>
    <submittedName>
        <fullName evidence="1">Uncharacterized protein</fullName>
    </submittedName>
</protein>
<reference evidence="1 2" key="1">
    <citation type="submission" date="2020-03" db="EMBL/GenBank/DDBJ databases">
        <title>Complete genome sequence of Orbus sp. IPMB12 (BCRC 80908).</title>
        <authorList>
            <person name="Lo W.-S."/>
            <person name="Chang T.-H."/>
            <person name="Kuo C.-H."/>
        </authorList>
    </citation>
    <scope>NUCLEOTIDE SEQUENCE [LARGE SCALE GENOMIC DNA]</scope>
    <source>
        <strain evidence="1 2">IPMB12</strain>
    </source>
</reference>
<sequence>MNEMKQMPLSYCYNKSIWYRLVFPVIAAFLLFFATSSFSAIGTASVETIKGSYPNYHAVALDKFAFEVDGNVYSDGLGNASTLNVSLAIPLLNYTASANPAPTFVSGDMYDDDLDEFDSMSLSRLSVRWIVDNNGTITDITSSLNAQSNICNTTFPQGVLKLRVLSDITVTTQYGDPDTQTYTDDGTGLQPHKDYVIKTQGVCYAQPNLQNGTGMFIGASSQWDTQYGFLVQHTGANFPTTGFNKASFNLNLININASSLIWRSNITGSSAISVDISPLTSSSVKVVLNGPSEASPLAYTPSDIVLTASDGTKDVAIYKFKIDQWFIPATQAAISDSSGYFSATKLDNYCSDLSSSYTDPYHKDLTNNPHVSSASENWIDFYGNYTREIGGGLYSEWGSTVNTYYIGSDWWLNGSQQGQYYPLKEIAVPSSCTGPWGCGPGEAGDRYYYVNAEDGGLGIDPQGGSGVSLCGGSVGSNPFCMSTMCVSSRK</sequence>
<name>A0A6G9I8D8_9GAMM</name>
<accession>A0A6G9I8D8</accession>
<dbReference type="Proteomes" id="UP000501168">
    <property type="component" value="Chromosome"/>
</dbReference>
<dbReference type="InParanoid" id="A0A6G9I8D8"/>
<dbReference type="KEGG" id="orb:IPMB12_01535"/>
<keyword evidence="2" id="KW-1185">Reference proteome</keyword>
<gene>
    <name evidence="1" type="ORF">IPMB12_01535</name>
</gene>
<dbReference type="EMBL" id="CP050253">
    <property type="protein sequence ID" value="QIQ20476.1"/>
    <property type="molecule type" value="Genomic_DNA"/>
</dbReference>
<evidence type="ECO:0000313" key="2">
    <source>
        <dbReference type="Proteomes" id="UP000501168"/>
    </source>
</evidence>
<evidence type="ECO:0000313" key="1">
    <source>
        <dbReference type="EMBL" id="QIQ20476.1"/>
    </source>
</evidence>
<organism evidence="1 2">
    <name type="scientific">Zophobihabitans entericus</name>
    <dbReference type="NCBI Taxonomy" id="1635327"/>
    <lineage>
        <taxon>Bacteria</taxon>
        <taxon>Pseudomonadati</taxon>
        <taxon>Pseudomonadota</taxon>
        <taxon>Gammaproteobacteria</taxon>
        <taxon>Orbales</taxon>
        <taxon>Orbaceae</taxon>
        <taxon>Zophobihabitans</taxon>
    </lineage>
</organism>
<dbReference type="AlphaFoldDB" id="A0A6G9I8D8"/>